<keyword evidence="2" id="KW-1185">Reference proteome</keyword>
<reference evidence="1 2" key="1">
    <citation type="submission" date="2019-07" db="EMBL/GenBank/DDBJ databases">
        <title>Tepidimonas taiwanensis I1-1 draft genome.</title>
        <authorList>
            <person name="Da Costa M.S."/>
            <person name="Froufe H.J.C."/>
            <person name="Egas C."/>
            <person name="Albuquerque L."/>
        </authorList>
    </citation>
    <scope>NUCLEOTIDE SEQUENCE [LARGE SCALE GENOMIC DNA]</scope>
    <source>
        <strain evidence="1 2">I1-1</strain>
    </source>
</reference>
<dbReference type="EMBL" id="VJOM01000006">
    <property type="protein sequence ID" value="TSE32979.1"/>
    <property type="molecule type" value="Genomic_DNA"/>
</dbReference>
<proteinExistence type="predicted"/>
<dbReference type="Gene3D" id="3.40.50.300">
    <property type="entry name" value="P-loop containing nucleotide triphosphate hydrolases"/>
    <property type="match status" value="1"/>
</dbReference>
<dbReference type="RefSeq" id="WP_143897584.1">
    <property type="nucleotide sequence ID" value="NZ_CP083911.1"/>
</dbReference>
<evidence type="ECO:0000313" key="2">
    <source>
        <dbReference type="Proteomes" id="UP000317763"/>
    </source>
</evidence>
<dbReference type="OrthoDB" id="7597143at2"/>
<organism evidence="1 2">
    <name type="scientific">Tepidimonas taiwanensis</name>
    <dbReference type="NCBI Taxonomy" id="307486"/>
    <lineage>
        <taxon>Bacteria</taxon>
        <taxon>Pseudomonadati</taxon>
        <taxon>Pseudomonadota</taxon>
        <taxon>Betaproteobacteria</taxon>
        <taxon>Burkholderiales</taxon>
        <taxon>Tepidimonas</taxon>
    </lineage>
</organism>
<comment type="caution">
    <text evidence="1">The sequence shown here is derived from an EMBL/GenBank/DDBJ whole genome shotgun (WGS) entry which is preliminary data.</text>
</comment>
<accession>A0A554XB28</accession>
<evidence type="ECO:0000313" key="1">
    <source>
        <dbReference type="EMBL" id="TSE32979.1"/>
    </source>
</evidence>
<protein>
    <submittedName>
        <fullName evidence="1">Phage nucleotide-binding protein</fullName>
    </submittedName>
</protein>
<dbReference type="SUPFAM" id="SSF52540">
    <property type="entry name" value="P-loop containing nucleoside triphosphate hydrolases"/>
    <property type="match status" value="1"/>
</dbReference>
<sequence length="242" mass="25865">MAIKLTTTAQAARDNGIKVLVHGPAGAGKTTLCATTGEPTVIISAEAGLLSLRGHDIPVIEVGSIEDVHEAYRFVAESAEARDFRWVCLDSISEIAEVVLAREKAGAKDPRQAYGALADQMGGLIRAFRDLPGRNVYMSCKQARQQDAATGATLYFPSLPGQMLGQGIAYFFDFVFALRVERDQGGNVTRWLQTGRDFTHEAKDRSGALAMFEPPDLGAIAHKVRASISQADAAPAFAAANT</sequence>
<dbReference type="Pfam" id="PF13479">
    <property type="entry name" value="AAA_24"/>
    <property type="match status" value="1"/>
</dbReference>
<dbReference type="Proteomes" id="UP000317763">
    <property type="component" value="Unassembled WGS sequence"/>
</dbReference>
<dbReference type="AlphaFoldDB" id="A0A554XB28"/>
<gene>
    <name evidence="1" type="ORF">Ttaiw_00840</name>
</gene>
<dbReference type="InterPro" id="IPR027417">
    <property type="entry name" value="P-loop_NTPase"/>
</dbReference>
<name>A0A554XB28_9BURK</name>